<dbReference type="AlphaFoldDB" id="A0A5M5M060"/>
<dbReference type="EMBL" id="VWFP01000046">
    <property type="protein sequence ID" value="KAA4619327.1"/>
    <property type="molecule type" value="Genomic_DNA"/>
</dbReference>
<evidence type="ECO:0000313" key="2">
    <source>
        <dbReference type="EMBL" id="KAA4528369.1"/>
    </source>
</evidence>
<feature type="transmembrane region" description="Helical" evidence="1">
    <location>
        <begin position="84"/>
        <end position="104"/>
    </location>
</feature>
<protein>
    <submittedName>
        <fullName evidence="2">Uncharacterized protein</fullName>
    </submittedName>
</protein>
<sequence>MKQNNKNEKRKRKLRIAARKRKERLEYREKYSTSSPQNDEWNDYNLKLESNKKKAKIWWLIAFLFTFGLFFFSIVYIRSEELGTTLYLLIYILCYVSVPITFWMGTSFQSRCHHAIQLGECPISPMGVFPKLIGIRYCDKGKNEFFEDVKDDIFTYCSAKKIVLTNDSGSLGWIVFMLLSIFFILYLMGASIYNDWKSDEAFMAMLIVLGLLSATVFPYLYLKKNIFIIDRENKMITIPSIYRFGKEKILPYDQVVVSFCSGVAPTNRRGALVDDYISLTGKGDLPFGPSVGFRGDVSTKYRFAWFICEYMNVPDLEVMPEIEGFEDIISKIKQDNALRDKSSCNS</sequence>
<name>A0A5M5M060_BACOV</name>
<keyword evidence="1" id="KW-0812">Transmembrane</keyword>
<dbReference type="RefSeq" id="WP_004307497.1">
    <property type="nucleotide sequence ID" value="NZ_CABKQC010000015.1"/>
</dbReference>
<comment type="caution">
    <text evidence="2">The sequence shown here is derived from an EMBL/GenBank/DDBJ whole genome shotgun (WGS) entry which is preliminary data.</text>
</comment>
<dbReference type="Proteomes" id="UP000478493">
    <property type="component" value="Unassembled WGS sequence"/>
</dbReference>
<accession>A0A5M5M060</accession>
<evidence type="ECO:0000313" key="3">
    <source>
        <dbReference type="EMBL" id="KAA4619327.1"/>
    </source>
</evidence>
<evidence type="ECO:0000313" key="5">
    <source>
        <dbReference type="Proteomes" id="UP000478493"/>
    </source>
</evidence>
<proteinExistence type="predicted"/>
<evidence type="ECO:0000256" key="1">
    <source>
        <dbReference type="SAM" id="Phobius"/>
    </source>
</evidence>
<feature type="transmembrane region" description="Helical" evidence="1">
    <location>
        <begin position="170"/>
        <end position="189"/>
    </location>
</feature>
<keyword evidence="1" id="KW-1133">Transmembrane helix</keyword>
<feature type="transmembrane region" description="Helical" evidence="1">
    <location>
        <begin position="201"/>
        <end position="222"/>
    </location>
</feature>
<organism evidence="2 5">
    <name type="scientific">Bacteroides ovatus</name>
    <dbReference type="NCBI Taxonomy" id="28116"/>
    <lineage>
        <taxon>Bacteria</taxon>
        <taxon>Pseudomonadati</taxon>
        <taxon>Bacteroidota</taxon>
        <taxon>Bacteroidia</taxon>
        <taxon>Bacteroidales</taxon>
        <taxon>Bacteroidaceae</taxon>
        <taxon>Bacteroides</taxon>
    </lineage>
</organism>
<feature type="transmembrane region" description="Helical" evidence="1">
    <location>
        <begin position="57"/>
        <end position="78"/>
    </location>
</feature>
<dbReference type="EMBL" id="VWGP01000024">
    <property type="protein sequence ID" value="KAA4528369.1"/>
    <property type="molecule type" value="Genomic_DNA"/>
</dbReference>
<gene>
    <name evidence="2" type="ORF">F3B85_22960</name>
    <name evidence="3" type="ORF">F3B90_25500</name>
</gene>
<reference evidence="4 5" key="1">
    <citation type="journal article" date="2019" name="Nat. Med.">
        <title>A library of human gut bacterial isolates paired with longitudinal multiomics data enables mechanistic microbiome research.</title>
        <authorList>
            <person name="Poyet M."/>
            <person name="Groussin M."/>
            <person name="Gibbons S.M."/>
            <person name="Avila-Pacheco J."/>
            <person name="Jiang X."/>
            <person name="Kearney S.M."/>
            <person name="Perrotta A.R."/>
            <person name="Berdy B."/>
            <person name="Zhao S."/>
            <person name="Lieberman T.D."/>
            <person name="Swanson P.K."/>
            <person name="Smith M."/>
            <person name="Roesemann S."/>
            <person name="Alexander J.E."/>
            <person name="Rich S.A."/>
            <person name="Livny J."/>
            <person name="Vlamakis H."/>
            <person name="Clish C."/>
            <person name="Bullock K."/>
            <person name="Deik A."/>
            <person name="Scott J."/>
            <person name="Pierce K.A."/>
            <person name="Xavier R.J."/>
            <person name="Alm E.J."/>
        </authorList>
    </citation>
    <scope>NUCLEOTIDE SEQUENCE [LARGE SCALE GENOMIC DNA]</scope>
    <source>
        <strain evidence="3 4">BIOML-A15</strain>
        <strain evidence="2 5">BIOML-A41</strain>
    </source>
</reference>
<evidence type="ECO:0000313" key="4">
    <source>
        <dbReference type="Proteomes" id="UP000424805"/>
    </source>
</evidence>
<keyword evidence="1" id="KW-0472">Membrane</keyword>
<dbReference type="Proteomes" id="UP000424805">
    <property type="component" value="Unassembled WGS sequence"/>
</dbReference>